<dbReference type="Proteomes" id="UP000198967">
    <property type="component" value="Unassembled WGS sequence"/>
</dbReference>
<name>A0A1G8E2B1_PSEOR</name>
<dbReference type="AlphaFoldDB" id="A0A1G8E2B1"/>
<reference evidence="1 2" key="1">
    <citation type="submission" date="2016-10" db="EMBL/GenBank/DDBJ databases">
        <authorList>
            <person name="de Groot N.N."/>
        </authorList>
    </citation>
    <scope>NUCLEOTIDE SEQUENCE [LARGE SCALE GENOMIC DNA]</scope>
    <source>
        <strain evidence="1 2">CGMCC 4.3143</strain>
    </source>
</reference>
<protein>
    <submittedName>
        <fullName evidence="1">Uncharacterized protein</fullName>
    </submittedName>
</protein>
<gene>
    <name evidence="1" type="ORF">SAMN05216377_13020</name>
</gene>
<proteinExistence type="predicted"/>
<organism evidence="1 2">
    <name type="scientific">Pseudonocardia oroxyli</name>
    <dbReference type="NCBI Taxonomy" id="366584"/>
    <lineage>
        <taxon>Bacteria</taxon>
        <taxon>Bacillati</taxon>
        <taxon>Actinomycetota</taxon>
        <taxon>Actinomycetes</taxon>
        <taxon>Pseudonocardiales</taxon>
        <taxon>Pseudonocardiaceae</taxon>
        <taxon>Pseudonocardia</taxon>
    </lineage>
</organism>
<sequence length="29" mass="2977">MTYLCLDLATSTTGGAVRSDGGYVDSILP</sequence>
<evidence type="ECO:0000313" key="1">
    <source>
        <dbReference type="EMBL" id="SDH64063.1"/>
    </source>
</evidence>
<keyword evidence="2" id="KW-1185">Reference proteome</keyword>
<accession>A0A1G8E2B1</accession>
<dbReference type="EMBL" id="FNBE01000030">
    <property type="protein sequence ID" value="SDH64063.1"/>
    <property type="molecule type" value="Genomic_DNA"/>
</dbReference>
<evidence type="ECO:0000313" key="2">
    <source>
        <dbReference type="Proteomes" id="UP000198967"/>
    </source>
</evidence>